<accession>A0A6J4T7H4</accession>
<dbReference type="EMBL" id="CADCVK010000492">
    <property type="protein sequence ID" value="CAA9516095.1"/>
    <property type="molecule type" value="Genomic_DNA"/>
</dbReference>
<evidence type="ECO:0000313" key="1">
    <source>
        <dbReference type="EMBL" id="CAA9516095.1"/>
    </source>
</evidence>
<name>A0A6J4T7H4_9ACTN</name>
<protein>
    <submittedName>
        <fullName evidence="1">Uncharacterized protein</fullName>
    </submittedName>
</protein>
<organism evidence="1">
    <name type="scientific">uncultured Rubrobacteraceae bacterium</name>
    <dbReference type="NCBI Taxonomy" id="349277"/>
    <lineage>
        <taxon>Bacteria</taxon>
        <taxon>Bacillati</taxon>
        <taxon>Actinomycetota</taxon>
        <taxon>Rubrobacteria</taxon>
        <taxon>Rubrobacterales</taxon>
        <taxon>Rubrobacteraceae</taxon>
        <taxon>environmental samples</taxon>
    </lineage>
</organism>
<gene>
    <name evidence="1" type="ORF">AVDCRST_MAG12-3487</name>
</gene>
<dbReference type="AlphaFoldDB" id="A0A6J4T7H4"/>
<reference evidence="1" key="1">
    <citation type="submission" date="2020-02" db="EMBL/GenBank/DDBJ databases">
        <authorList>
            <person name="Meier V. D."/>
        </authorList>
    </citation>
    <scope>NUCLEOTIDE SEQUENCE</scope>
    <source>
        <strain evidence="1">AVDCRST_MAG12</strain>
    </source>
</reference>
<sequence>MGRPRRRRAERTDDWEQLELLCAWEEQKEYERIRPQVLFGEPVPERAAETGVSERTLYRRIARFEENGMESLFG</sequence>
<proteinExistence type="predicted"/>